<feature type="domain" description="SAM-dependent MTase RsmB/NOP-type" evidence="7">
    <location>
        <begin position="157"/>
        <end position="536"/>
    </location>
</feature>
<feature type="region of interest" description="Disordered" evidence="6">
    <location>
        <begin position="367"/>
        <end position="395"/>
    </location>
</feature>
<dbReference type="PANTHER" id="PTHR22807:SF4">
    <property type="entry name" value="28S RRNA (CYTOSINE-C(5))-METHYLTRANSFERASE"/>
    <property type="match status" value="1"/>
</dbReference>
<dbReference type="EMBL" id="FP929136">
    <property type="protein sequence ID" value="CBX99504.1"/>
    <property type="molecule type" value="Genomic_DNA"/>
</dbReference>
<evidence type="ECO:0000256" key="3">
    <source>
        <dbReference type="ARBA" id="ARBA00022691"/>
    </source>
</evidence>
<dbReference type="Gene3D" id="3.30.70.1170">
    <property type="entry name" value="Sun protein, domain 3"/>
    <property type="match status" value="1"/>
</dbReference>
<dbReference type="VEuPathDB" id="FungiDB:LEMA_P087430.1"/>
<protein>
    <recommendedName>
        <fullName evidence="7">SAM-dependent MTase RsmB/NOP-type domain-containing protein</fullName>
    </recommendedName>
</protein>
<dbReference type="InterPro" id="IPR023267">
    <property type="entry name" value="RCMT"/>
</dbReference>
<feature type="active site" description="Nucleophile" evidence="5">
    <location>
        <position position="447"/>
    </location>
</feature>
<feature type="compositionally biased region" description="Polar residues" evidence="6">
    <location>
        <begin position="1090"/>
        <end position="1105"/>
    </location>
</feature>
<evidence type="ECO:0000256" key="2">
    <source>
        <dbReference type="ARBA" id="ARBA00022679"/>
    </source>
</evidence>
<gene>
    <name evidence="8" type="ORF">LEMA_P087430.1</name>
</gene>
<keyword evidence="3 5" id="KW-0949">S-adenosyl-L-methionine</keyword>
<dbReference type="FunFam" id="3.30.70.1170:FF:000006">
    <property type="entry name" value="NOL1/NOP2/Sun domain family protein"/>
    <property type="match status" value="1"/>
</dbReference>
<dbReference type="Pfam" id="PF21153">
    <property type="entry name" value="NSUN5_N"/>
    <property type="match status" value="1"/>
</dbReference>
<dbReference type="PROSITE" id="PS51686">
    <property type="entry name" value="SAM_MT_RSMB_NOP"/>
    <property type="match status" value="1"/>
</dbReference>
<reference evidence="9" key="1">
    <citation type="journal article" date="2011" name="Nat. Commun.">
        <title>Effector diversification within compartments of the Leptosphaeria maculans genome affected by Repeat-Induced Point mutations.</title>
        <authorList>
            <person name="Rouxel T."/>
            <person name="Grandaubert J."/>
            <person name="Hane J.K."/>
            <person name="Hoede C."/>
            <person name="van de Wouw A.P."/>
            <person name="Couloux A."/>
            <person name="Dominguez V."/>
            <person name="Anthouard V."/>
            <person name="Bally P."/>
            <person name="Bourras S."/>
            <person name="Cozijnsen A.J."/>
            <person name="Ciuffetti L.M."/>
            <person name="Degrave A."/>
            <person name="Dilmaghani A."/>
            <person name="Duret L."/>
            <person name="Fudal I."/>
            <person name="Goodwin S.B."/>
            <person name="Gout L."/>
            <person name="Glaser N."/>
            <person name="Linglin J."/>
            <person name="Kema G.H.J."/>
            <person name="Lapalu N."/>
            <person name="Lawrence C.B."/>
            <person name="May K."/>
            <person name="Meyer M."/>
            <person name="Ollivier B."/>
            <person name="Poulain J."/>
            <person name="Schoch C.L."/>
            <person name="Simon A."/>
            <person name="Spatafora J.W."/>
            <person name="Stachowiak A."/>
            <person name="Turgeon B.G."/>
            <person name="Tyler B.M."/>
            <person name="Vincent D."/>
            <person name="Weissenbach J."/>
            <person name="Amselem J."/>
            <person name="Quesneville H."/>
            <person name="Oliver R.P."/>
            <person name="Wincker P."/>
            <person name="Balesdent M.-H."/>
            <person name="Howlett B.J."/>
        </authorList>
    </citation>
    <scope>NUCLEOTIDE SEQUENCE [LARGE SCALE GENOMIC DNA]</scope>
    <source>
        <strain evidence="9">JN3 / isolate v23.1.3 / race Av1-4-5-6-7-8</strain>
    </source>
</reference>
<name>E5A7A9_LEPMJ</name>
<dbReference type="PRINTS" id="PR02008">
    <property type="entry name" value="RCMTFAMILY"/>
</dbReference>
<keyword evidence="4 5" id="KW-0694">RNA-binding</keyword>
<dbReference type="InterPro" id="IPR048889">
    <property type="entry name" value="NSUN5_RCM1_N"/>
</dbReference>
<dbReference type="OrthoDB" id="435282at2759"/>
<sequence length="1384" mass="153784">MSLYYEAAAILANSDNVGGSLKSRIYKKKELKSTPGQIFALIAESSKWSLVLKHVIDKTSLLAEERKVNFYTQFRTRDHLMLTTAKLTPVLALLLAHDLLLAKSGVAAPANHVLKLAITRHKARLSAELTKSRIRHGYATLDAFREAVSNGELDQEDGEAPKSRHPRWVRVNTIKTTLQEQLSKTFAGYEKTNDLEKVLAAPRKTKIYYEDPNIPNLLALPAQIDLSRSVAYAKGQIIFQDKASCFPAYLLDPTPDDGDVIDATAAPGNKTTHLAAIVKSRSEPDQEQKVIAFERDKGRTSILQKMVKLATTDSVIKVKGSSDFITAKPESDEYASVGAILLDPSCSGTGIVGRDDAIKMHLPEAQGGRTALPIPGKGRKRKRGDEESKAEHDTATLRLDMDESTPEETMVVGKLSERLTALSAFQLHILTHAMRFANAHKITYSTCSIHFEENEGVVLQALSTSVAKDRGWRILRRDEQVDGLRKWARRGAWEDGKLNCAVGEPRKQEVLEGCIRCDKGTEEGTMGFFVAGFVREDAPDAMELAEEGAEAAEEWNGFDEDEDAPLELARMIDSPPAGEPIQPKRKSTKRKKGFYNNGTSPVHPLSPTICFINRGQRSGSRHTFCNRLSRGNFLWPRMANVASRDYLAPPPPLSGDLSRPELKRLALWIRDGLDILVAREGPDILRPDDVLTLHDMFIALQHANDITFLDLRATGIHKAVQDISGVATRWPGRLCDDCDKLIRIWTAKFGSFTDIHPFLYGRGGRLEGIATISQYSREDLLARWAQLCPEKIDPKCSHQLGDLGFSVGSWWINPLFAHHAGIIGREACDGGTTFDKNGAYALVLKDTGEVDAECDDKFTYRVPQDDKGKFRLTAATPKSRDPIRVLRSHSINSIWGPKAGIRYEGLYSVKGWSIHQAKTADTANGQWKEGDILYDVKFERSCPVALSEVIRRPTATEVDDYLEYKRLRKLYREGKRNAGTRMPEMTDDIALAKIAPAIAPLPRQLTAIFPGLPESPVRSRDTIFKEPHYDKKAHIPFLAHGGHAFMKVASNDASPFTRPGSSLLKVPFKSAATRSQPSSLAESSLSVSPDDSQPSSLRTATSAHSNIKEVAPWTEHDTNLALPEVPEELAHAGDRVLSQPLKPNNEQKPVAEIVAPAPNSIRRGRKRSTESKAPIPSILKKDEKKFTMKRDRSPINKLFDGSMEEVFEEVSGFDRDAICPPNEWELVPGFTAESKGKSVLLERDAIQWPFTNPFIENLSKRRERKDMISILKAAKLALRFQNVSTCCCHHVAYPQRLREVVIFLPSIETQIKPGMWYPGGRQPSRLESHNALKYIDTTLVISRRTLTITKAPENETLIPSQADLRRGTRQQASVSVGTITVAVA</sequence>
<dbReference type="eggNOG" id="KOG2360">
    <property type="taxonomic scope" value="Eukaryota"/>
</dbReference>
<feature type="compositionally biased region" description="Basic residues" evidence="6">
    <location>
        <begin position="583"/>
        <end position="593"/>
    </location>
</feature>
<evidence type="ECO:0000256" key="4">
    <source>
        <dbReference type="ARBA" id="ARBA00022884"/>
    </source>
</evidence>
<keyword evidence="1 5" id="KW-0489">Methyltransferase</keyword>
<evidence type="ECO:0000256" key="6">
    <source>
        <dbReference type="SAM" id="MobiDB-lite"/>
    </source>
</evidence>
<keyword evidence="9" id="KW-1185">Reference proteome</keyword>
<accession>E5A7A9</accession>
<dbReference type="PANTHER" id="PTHR22807">
    <property type="entry name" value="NOP2 YEAST -RELATED NOL1/NOP2/FMU SUN DOMAIN-CONTAINING"/>
    <property type="match status" value="1"/>
</dbReference>
<evidence type="ECO:0000313" key="8">
    <source>
        <dbReference type="EMBL" id="CBX99504.1"/>
    </source>
</evidence>
<evidence type="ECO:0000313" key="9">
    <source>
        <dbReference type="Proteomes" id="UP000002668"/>
    </source>
</evidence>
<dbReference type="GeneID" id="13289201"/>
<dbReference type="InterPro" id="IPR036987">
    <property type="entry name" value="SRA-YDG_sf"/>
</dbReference>
<dbReference type="Gene3D" id="2.30.280.10">
    <property type="entry name" value="SRA-YDG"/>
    <property type="match status" value="1"/>
</dbReference>
<dbReference type="GO" id="GO:0005730">
    <property type="term" value="C:nucleolus"/>
    <property type="evidence" value="ECO:0007669"/>
    <property type="project" value="TreeGrafter"/>
</dbReference>
<keyword evidence="2 5" id="KW-0808">Transferase</keyword>
<dbReference type="Gene3D" id="3.40.50.150">
    <property type="entry name" value="Vaccinia Virus protein VP39"/>
    <property type="match status" value="1"/>
</dbReference>
<organism evidence="8 9">
    <name type="scientific">Leptosphaeria maculans (strain JN3 / isolate v23.1.3 / race Av1-4-5-6-7-8)</name>
    <name type="common">Blackleg fungus</name>
    <name type="synonym">Phoma lingam</name>
    <dbReference type="NCBI Taxonomy" id="985895"/>
    <lineage>
        <taxon>Eukaryota</taxon>
        <taxon>Fungi</taxon>
        <taxon>Dikarya</taxon>
        <taxon>Ascomycota</taxon>
        <taxon>Pezizomycotina</taxon>
        <taxon>Dothideomycetes</taxon>
        <taxon>Pleosporomycetidae</taxon>
        <taxon>Pleosporales</taxon>
        <taxon>Pleosporineae</taxon>
        <taxon>Leptosphaeriaceae</taxon>
        <taxon>Plenodomus</taxon>
        <taxon>Plenodomus lingam/Leptosphaeria maculans species complex</taxon>
    </lineage>
</organism>
<evidence type="ECO:0000259" key="7">
    <source>
        <dbReference type="PROSITE" id="PS51686"/>
    </source>
</evidence>
<dbReference type="InterPro" id="IPR049561">
    <property type="entry name" value="NSUN5_7_fdxn-like"/>
</dbReference>
<feature type="binding site" evidence="5">
    <location>
        <position position="294"/>
    </location>
    <ligand>
        <name>S-adenosyl-L-methionine</name>
        <dbReference type="ChEBI" id="CHEBI:59789"/>
    </ligand>
</feature>
<dbReference type="InterPro" id="IPR001678">
    <property type="entry name" value="MeTrfase_RsmB-F_NOP2_dom"/>
</dbReference>
<dbReference type="GO" id="GO:0003723">
    <property type="term" value="F:RNA binding"/>
    <property type="evidence" value="ECO:0007669"/>
    <property type="project" value="UniProtKB-UniRule"/>
</dbReference>
<dbReference type="Pfam" id="PF01189">
    <property type="entry name" value="Methyltr_RsmB-F"/>
    <property type="match status" value="1"/>
</dbReference>
<feature type="compositionally biased region" description="Basic and acidic residues" evidence="6">
    <location>
        <begin position="383"/>
        <end position="395"/>
    </location>
</feature>
<dbReference type="STRING" id="985895.E5A7A9"/>
<dbReference type="SUPFAM" id="SSF53335">
    <property type="entry name" value="S-adenosyl-L-methionine-dependent methyltransferases"/>
    <property type="match status" value="1"/>
</dbReference>
<feature type="region of interest" description="Disordered" evidence="6">
    <location>
        <begin position="1074"/>
        <end position="1109"/>
    </location>
</feature>
<feature type="compositionally biased region" description="Low complexity" evidence="6">
    <location>
        <begin position="1075"/>
        <end position="1089"/>
    </location>
</feature>
<dbReference type="GO" id="GO:0008173">
    <property type="term" value="F:RNA methyltransferase activity"/>
    <property type="evidence" value="ECO:0007669"/>
    <property type="project" value="InterPro"/>
</dbReference>
<dbReference type="GO" id="GO:0070475">
    <property type="term" value="P:rRNA base methylation"/>
    <property type="evidence" value="ECO:0007669"/>
    <property type="project" value="TreeGrafter"/>
</dbReference>
<comment type="caution">
    <text evidence="5">Lacks conserved residue(s) required for the propagation of feature annotation.</text>
</comment>
<feature type="region of interest" description="Disordered" evidence="6">
    <location>
        <begin position="573"/>
        <end position="598"/>
    </location>
</feature>
<dbReference type="InterPro" id="IPR015947">
    <property type="entry name" value="PUA-like_sf"/>
</dbReference>
<evidence type="ECO:0000256" key="1">
    <source>
        <dbReference type="ARBA" id="ARBA00022603"/>
    </source>
</evidence>
<dbReference type="SUPFAM" id="SSF88697">
    <property type="entry name" value="PUA domain-like"/>
    <property type="match status" value="1"/>
</dbReference>
<dbReference type="Proteomes" id="UP000002668">
    <property type="component" value="Genome"/>
</dbReference>
<dbReference type="InterPro" id="IPR029063">
    <property type="entry name" value="SAM-dependent_MTases_sf"/>
</dbReference>
<dbReference type="Pfam" id="PF21148">
    <property type="entry name" value="NSUN5_fdxn-like"/>
    <property type="match status" value="1"/>
</dbReference>
<feature type="binding site" evidence="5">
    <location>
        <position position="343"/>
    </location>
    <ligand>
        <name>S-adenosyl-L-methionine</name>
        <dbReference type="ChEBI" id="CHEBI:59789"/>
    </ligand>
</feature>
<comment type="similarity">
    <text evidence="5">Belongs to the class I-like SAM-binding methyltransferase superfamily. RsmB/NOP family.</text>
</comment>
<proteinExistence type="inferred from homology"/>
<dbReference type="InParanoid" id="E5A7A9"/>
<dbReference type="HOGENOM" id="CLU_271274_0_0_1"/>
<dbReference type="InterPro" id="IPR049560">
    <property type="entry name" value="MeTrfase_RsmB-F_NOP2_cat"/>
</dbReference>
<dbReference type="OMA" id="TICFINR"/>
<evidence type="ECO:0000256" key="5">
    <source>
        <dbReference type="PROSITE-ProRule" id="PRU01023"/>
    </source>
</evidence>